<reference evidence="8" key="1">
    <citation type="submission" date="2020-10" db="EMBL/GenBank/DDBJ databases">
        <authorList>
            <person name="Kikuchi T."/>
        </authorList>
    </citation>
    <scope>NUCLEOTIDE SEQUENCE</scope>
    <source>
        <strain evidence="8">NKZ352</strain>
    </source>
</reference>
<keyword evidence="3" id="KW-0963">Cytoplasm</keyword>
<comment type="similarity">
    <text evidence="2">Belongs to the SRP19 family.</text>
</comment>
<dbReference type="EMBL" id="CAJGYM010000018">
    <property type="protein sequence ID" value="CAD6190953.1"/>
    <property type="molecule type" value="Genomic_DNA"/>
</dbReference>
<comment type="subcellular location">
    <subcellularLocation>
        <location evidence="1">Cytoplasm</location>
    </subcellularLocation>
</comment>
<comment type="caution">
    <text evidence="8">The sequence shown here is derived from an EMBL/GenBank/DDBJ whole genome shotgun (WGS) entry which is preliminary data.</text>
</comment>
<evidence type="ECO:0000256" key="4">
    <source>
        <dbReference type="ARBA" id="ARBA00023135"/>
    </source>
</evidence>
<dbReference type="GO" id="GO:0006617">
    <property type="term" value="P:SRP-dependent cotranslational protein targeting to membrane, signal sequence recognition"/>
    <property type="evidence" value="ECO:0007669"/>
    <property type="project" value="TreeGrafter"/>
</dbReference>
<keyword evidence="9" id="KW-1185">Reference proteome</keyword>
<evidence type="ECO:0000256" key="7">
    <source>
        <dbReference type="SAM" id="MobiDB-lite"/>
    </source>
</evidence>
<accession>A0A8S1H6N0</accession>
<keyword evidence="4" id="KW-0733">Signal recognition particle</keyword>
<dbReference type="GO" id="GO:0008312">
    <property type="term" value="F:7S RNA binding"/>
    <property type="evidence" value="ECO:0007669"/>
    <property type="project" value="InterPro"/>
</dbReference>
<dbReference type="SUPFAM" id="SSF69695">
    <property type="entry name" value="SRP19"/>
    <property type="match status" value="1"/>
</dbReference>
<dbReference type="Pfam" id="PF01922">
    <property type="entry name" value="SRP19"/>
    <property type="match status" value="1"/>
</dbReference>
<dbReference type="PANTHER" id="PTHR17453:SF0">
    <property type="entry name" value="SIGNAL RECOGNITION PARTICLE 19 KDA PROTEIN"/>
    <property type="match status" value="1"/>
</dbReference>
<dbReference type="AlphaFoldDB" id="A0A8S1H6N0"/>
<dbReference type="Gene3D" id="3.30.56.30">
    <property type="entry name" value="Signal recognition particle, SRP19-like subunit"/>
    <property type="match status" value="1"/>
</dbReference>
<evidence type="ECO:0008006" key="10">
    <source>
        <dbReference type="Google" id="ProtNLM"/>
    </source>
</evidence>
<evidence type="ECO:0000256" key="2">
    <source>
        <dbReference type="ARBA" id="ARBA00008910"/>
    </source>
</evidence>
<dbReference type="InterPro" id="IPR036521">
    <property type="entry name" value="SRP19-like_sf"/>
</dbReference>
<evidence type="ECO:0000256" key="5">
    <source>
        <dbReference type="ARBA" id="ARBA00023274"/>
    </source>
</evidence>
<evidence type="ECO:0000256" key="3">
    <source>
        <dbReference type="ARBA" id="ARBA00022490"/>
    </source>
</evidence>
<gene>
    <name evidence="8" type="ORF">CAUJ_LOCUS6872</name>
</gene>
<proteinExistence type="inferred from homology"/>
<keyword evidence="5" id="KW-0687">Ribonucleoprotein</keyword>
<dbReference type="InterPro" id="IPR002778">
    <property type="entry name" value="Signal_recog_particle_SRP19"/>
</dbReference>
<protein>
    <recommendedName>
        <fullName evidence="10">Signal recognition particle 19 kDa protein</fullName>
    </recommendedName>
</protein>
<evidence type="ECO:0000256" key="6">
    <source>
        <dbReference type="ARBA" id="ARBA00045518"/>
    </source>
</evidence>
<comment type="function">
    <text evidence="6">Component of the signal recognition particle (SRP) complex, a ribonucleoprotein complex that mediates the cotranslational targeting of secretory and membrane proteins to the endoplasmic reticulum (ER). Binds directly to 7SL RNA. Mediates binding of SRP54 to the SRP complex.</text>
</comment>
<evidence type="ECO:0000313" key="8">
    <source>
        <dbReference type="EMBL" id="CAD6190953.1"/>
    </source>
</evidence>
<feature type="region of interest" description="Disordered" evidence="7">
    <location>
        <begin position="70"/>
        <end position="98"/>
    </location>
</feature>
<sequence length="139" mass="15786">MAISSAKSESFSHEKRWVVVYPAYLDSKKSTKEGRKIPKLHAVEAPTSAEIHDVLAASGLNPLLERSKMYTRDADREPSSQGRVRVQLKNDDGTPKSLQYPTRAAFHDNQDTWLLPPRLQSPLEKRTRKRNRVAVQSSF</sequence>
<evidence type="ECO:0000256" key="1">
    <source>
        <dbReference type="ARBA" id="ARBA00004496"/>
    </source>
</evidence>
<feature type="region of interest" description="Disordered" evidence="7">
    <location>
        <begin position="118"/>
        <end position="139"/>
    </location>
</feature>
<dbReference type="OrthoDB" id="2190947at2759"/>
<dbReference type="PANTHER" id="PTHR17453">
    <property type="entry name" value="SIGNAL RECOGNITION PARTICLE 19 KD PROTEIN"/>
    <property type="match status" value="1"/>
</dbReference>
<organism evidence="8 9">
    <name type="scientific">Caenorhabditis auriculariae</name>
    <dbReference type="NCBI Taxonomy" id="2777116"/>
    <lineage>
        <taxon>Eukaryota</taxon>
        <taxon>Metazoa</taxon>
        <taxon>Ecdysozoa</taxon>
        <taxon>Nematoda</taxon>
        <taxon>Chromadorea</taxon>
        <taxon>Rhabditida</taxon>
        <taxon>Rhabditina</taxon>
        <taxon>Rhabditomorpha</taxon>
        <taxon>Rhabditoidea</taxon>
        <taxon>Rhabditidae</taxon>
        <taxon>Peloderinae</taxon>
        <taxon>Caenorhabditis</taxon>
    </lineage>
</organism>
<dbReference type="Proteomes" id="UP000835052">
    <property type="component" value="Unassembled WGS sequence"/>
</dbReference>
<evidence type="ECO:0000313" key="9">
    <source>
        <dbReference type="Proteomes" id="UP000835052"/>
    </source>
</evidence>
<dbReference type="GO" id="GO:0005786">
    <property type="term" value="C:signal recognition particle, endoplasmic reticulum targeting"/>
    <property type="evidence" value="ECO:0007669"/>
    <property type="project" value="UniProtKB-KW"/>
</dbReference>
<name>A0A8S1H6N0_9PELO</name>